<feature type="transmembrane region" description="Helical" evidence="9">
    <location>
        <begin position="54"/>
        <end position="73"/>
    </location>
</feature>
<comment type="caution">
    <text evidence="10">The sequence shown here is derived from an EMBL/GenBank/DDBJ whole genome shotgun (WGS) entry which is preliminary data.</text>
</comment>
<protein>
    <submittedName>
        <fullName evidence="10">Membrane protein</fullName>
    </submittedName>
</protein>
<dbReference type="EMBL" id="JWLW01000056">
    <property type="protein sequence ID" value="KHT46339.1"/>
    <property type="molecule type" value="Genomic_DNA"/>
</dbReference>
<keyword evidence="2" id="KW-0813">Transport</keyword>
<evidence type="ECO:0000256" key="5">
    <source>
        <dbReference type="ARBA" id="ARBA00022692"/>
    </source>
</evidence>
<keyword evidence="5 9" id="KW-0812">Transmembrane</keyword>
<evidence type="ECO:0000256" key="3">
    <source>
        <dbReference type="ARBA" id="ARBA00022475"/>
    </source>
</evidence>
<feature type="transmembrane region" description="Helical" evidence="9">
    <location>
        <begin position="122"/>
        <end position="139"/>
    </location>
</feature>
<keyword evidence="6 9" id="KW-1133">Transmembrane helix</keyword>
<keyword evidence="4" id="KW-0997">Cell inner membrane</keyword>
<keyword evidence="3" id="KW-1003">Cell membrane</keyword>
<evidence type="ECO:0000313" key="11">
    <source>
        <dbReference type="Proteomes" id="UP000031197"/>
    </source>
</evidence>
<dbReference type="InterPro" id="IPR007272">
    <property type="entry name" value="Sulf_transp_TsuA/YedE"/>
</dbReference>
<dbReference type="OrthoDB" id="9814020at2"/>
<dbReference type="RefSeq" id="WP_039222454.1">
    <property type="nucleotide sequence ID" value="NZ_JWLW01000056.1"/>
</dbReference>
<evidence type="ECO:0000256" key="9">
    <source>
        <dbReference type="SAM" id="Phobius"/>
    </source>
</evidence>
<evidence type="ECO:0000256" key="7">
    <source>
        <dbReference type="ARBA" id="ARBA00023136"/>
    </source>
</evidence>
<feature type="transmembrane region" description="Helical" evidence="9">
    <location>
        <begin position="12"/>
        <end position="33"/>
    </location>
</feature>
<feature type="transmembrane region" description="Helical" evidence="9">
    <location>
        <begin position="85"/>
        <end position="102"/>
    </location>
</feature>
<evidence type="ECO:0000256" key="6">
    <source>
        <dbReference type="ARBA" id="ARBA00022989"/>
    </source>
</evidence>
<gene>
    <name evidence="10" type="ORF">RJ41_14825</name>
</gene>
<accession>A0A0B3Y117</accession>
<evidence type="ECO:0000256" key="1">
    <source>
        <dbReference type="ARBA" id="ARBA00004429"/>
    </source>
</evidence>
<comment type="subcellular location">
    <subcellularLocation>
        <location evidence="1">Cell inner membrane</location>
        <topology evidence="1">Multi-pass membrane protein</topology>
    </subcellularLocation>
</comment>
<sequence length="142" mass="14815">MENWTSTPFEPLTGLAGGLLIGLSVVLLLLTLGRIAGISGIAAGAMTQRGIERYWRLAFIAGIVLSAVLYMVFVGDLQVQTQMSSAWLVIAGLLVGFGTRLGSGCTSGHGVAGLSRLSPRSIVATLTFMAAAIVTTNIIRHL</sequence>
<dbReference type="PANTHER" id="PTHR30574:SF1">
    <property type="entry name" value="SULPHUR TRANSPORT DOMAIN-CONTAINING PROTEIN"/>
    <property type="match status" value="1"/>
</dbReference>
<evidence type="ECO:0000256" key="4">
    <source>
        <dbReference type="ARBA" id="ARBA00022519"/>
    </source>
</evidence>
<comment type="similarity">
    <text evidence="8">Belongs to the TsuA/YedE (TC 9.B.102) family.</text>
</comment>
<dbReference type="PANTHER" id="PTHR30574">
    <property type="entry name" value="INNER MEMBRANE PROTEIN YEDE"/>
    <property type="match status" value="1"/>
</dbReference>
<keyword evidence="7 9" id="KW-0472">Membrane</keyword>
<organism evidence="10 11">
    <name type="scientific">Alteromonas marina</name>
    <dbReference type="NCBI Taxonomy" id="203795"/>
    <lineage>
        <taxon>Bacteria</taxon>
        <taxon>Pseudomonadati</taxon>
        <taxon>Pseudomonadota</taxon>
        <taxon>Gammaproteobacteria</taxon>
        <taxon>Alteromonadales</taxon>
        <taxon>Alteromonadaceae</taxon>
        <taxon>Alteromonas/Salinimonas group</taxon>
        <taxon>Alteromonas</taxon>
    </lineage>
</organism>
<reference evidence="10 11" key="1">
    <citation type="submission" date="2014-12" db="EMBL/GenBank/DDBJ databases">
        <title>Genome sequencing of Alteromonas marina AD001.</title>
        <authorList>
            <person name="Adrian T.G.S."/>
            <person name="Chan K.G."/>
        </authorList>
    </citation>
    <scope>NUCLEOTIDE SEQUENCE [LARGE SCALE GENOMIC DNA]</scope>
    <source>
        <strain evidence="10 11">AD001</strain>
    </source>
</reference>
<dbReference type="AlphaFoldDB" id="A0A0B3Y117"/>
<dbReference type="Pfam" id="PF04143">
    <property type="entry name" value="Sulf_transp"/>
    <property type="match status" value="1"/>
</dbReference>
<evidence type="ECO:0000256" key="2">
    <source>
        <dbReference type="ARBA" id="ARBA00022448"/>
    </source>
</evidence>
<dbReference type="GO" id="GO:0005886">
    <property type="term" value="C:plasma membrane"/>
    <property type="evidence" value="ECO:0007669"/>
    <property type="project" value="UniProtKB-SubCell"/>
</dbReference>
<keyword evidence="11" id="KW-1185">Reference proteome</keyword>
<evidence type="ECO:0000313" key="10">
    <source>
        <dbReference type="EMBL" id="KHT46339.1"/>
    </source>
</evidence>
<dbReference type="Proteomes" id="UP000031197">
    <property type="component" value="Unassembled WGS sequence"/>
</dbReference>
<name>A0A0B3Y117_9ALTE</name>
<proteinExistence type="inferred from homology"/>
<evidence type="ECO:0000256" key="8">
    <source>
        <dbReference type="ARBA" id="ARBA00035655"/>
    </source>
</evidence>